<keyword evidence="6 13" id="KW-0547">Nucleotide-binding</keyword>
<evidence type="ECO:0000256" key="11">
    <source>
        <dbReference type="ARBA" id="ARBA00047552"/>
    </source>
</evidence>
<dbReference type="OrthoDB" id="629407at2759"/>
<dbReference type="InterPro" id="IPR009008">
    <property type="entry name" value="Val/Leu/Ile-tRNA-synth_edit"/>
</dbReference>
<dbReference type="InterPro" id="IPR001412">
    <property type="entry name" value="aa-tRNA-synth_I_CS"/>
</dbReference>
<dbReference type="PANTHER" id="PTHR11946:SF109">
    <property type="entry name" value="VALINE--TRNA LIGASE"/>
    <property type="match status" value="1"/>
</dbReference>
<dbReference type="RefSeq" id="XP_013238264.1">
    <property type="nucleotide sequence ID" value="XM_013382810.1"/>
</dbReference>
<dbReference type="CDD" id="cd00817">
    <property type="entry name" value="ValRS_core"/>
    <property type="match status" value="1"/>
</dbReference>
<dbReference type="GO" id="GO:0006438">
    <property type="term" value="P:valyl-tRNA aminoacylation"/>
    <property type="evidence" value="ECO:0007669"/>
    <property type="project" value="InterPro"/>
</dbReference>
<evidence type="ECO:0000256" key="9">
    <source>
        <dbReference type="ARBA" id="ARBA00023146"/>
    </source>
</evidence>
<dbReference type="GO" id="GO:0004832">
    <property type="term" value="F:valine-tRNA ligase activity"/>
    <property type="evidence" value="ECO:0007669"/>
    <property type="project" value="UniProtKB-EC"/>
</dbReference>
<dbReference type="InterPro" id="IPR002300">
    <property type="entry name" value="aa-tRNA-synth_Ia"/>
</dbReference>
<comment type="subcellular location">
    <subcellularLocation>
        <location evidence="1">Cytoplasm</location>
    </subcellularLocation>
</comment>
<dbReference type="Gene3D" id="1.10.730.10">
    <property type="entry name" value="Isoleucyl-tRNA Synthetase, Domain 1"/>
    <property type="match status" value="1"/>
</dbReference>
<dbReference type="Gene3D" id="3.90.740.10">
    <property type="entry name" value="Valyl/Leucyl/Isoleucyl-tRNA synthetase, editing domain"/>
    <property type="match status" value="2"/>
</dbReference>
<feature type="domain" description="Methionyl/Valyl/Leucyl/Isoleucyl-tRNA synthetase anticodon-binding" evidence="16">
    <location>
        <begin position="791"/>
        <end position="941"/>
    </location>
</feature>
<evidence type="ECO:0000256" key="14">
    <source>
        <dbReference type="SAM" id="MobiDB-lite"/>
    </source>
</evidence>
<dbReference type="NCBIfam" id="TIGR00422">
    <property type="entry name" value="valS"/>
    <property type="match status" value="1"/>
</dbReference>
<evidence type="ECO:0000313" key="18">
    <source>
        <dbReference type="Proteomes" id="UP000029725"/>
    </source>
</evidence>
<gene>
    <name evidence="17" type="ORF">DI09_26p80</name>
</gene>
<evidence type="ECO:0000256" key="3">
    <source>
        <dbReference type="ARBA" id="ARBA00013169"/>
    </source>
</evidence>
<dbReference type="VEuPathDB" id="MicrosporidiaDB:DI09_26p80"/>
<comment type="catalytic activity">
    <reaction evidence="11">
        <text>tRNA(Val) + L-valine + ATP = L-valyl-tRNA(Val) + AMP + diphosphate</text>
        <dbReference type="Rhea" id="RHEA:10704"/>
        <dbReference type="Rhea" id="RHEA-COMP:9672"/>
        <dbReference type="Rhea" id="RHEA-COMP:9708"/>
        <dbReference type="ChEBI" id="CHEBI:30616"/>
        <dbReference type="ChEBI" id="CHEBI:33019"/>
        <dbReference type="ChEBI" id="CHEBI:57762"/>
        <dbReference type="ChEBI" id="CHEBI:78442"/>
        <dbReference type="ChEBI" id="CHEBI:78537"/>
        <dbReference type="ChEBI" id="CHEBI:456215"/>
        <dbReference type="EC" id="6.1.1.9"/>
    </reaction>
</comment>
<dbReference type="GO" id="GO:0002161">
    <property type="term" value="F:aminoacyl-tRNA deacylase activity"/>
    <property type="evidence" value="ECO:0007669"/>
    <property type="project" value="InterPro"/>
</dbReference>
<feature type="region of interest" description="Disordered" evidence="14">
    <location>
        <begin position="1"/>
        <end position="29"/>
    </location>
</feature>
<organism evidence="17 18">
    <name type="scientific">Mitosporidium daphniae</name>
    <dbReference type="NCBI Taxonomy" id="1485682"/>
    <lineage>
        <taxon>Eukaryota</taxon>
        <taxon>Fungi</taxon>
        <taxon>Fungi incertae sedis</taxon>
        <taxon>Microsporidia</taxon>
        <taxon>Mitosporidium</taxon>
    </lineage>
</organism>
<evidence type="ECO:0000256" key="4">
    <source>
        <dbReference type="ARBA" id="ARBA00022490"/>
    </source>
</evidence>
<dbReference type="Pfam" id="PF00133">
    <property type="entry name" value="tRNA-synt_1"/>
    <property type="match status" value="1"/>
</dbReference>
<name>A0A098VRY5_9MICR</name>
<evidence type="ECO:0000256" key="7">
    <source>
        <dbReference type="ARBA" id="ARBA00022840"/>
    </source>
</evidence>
<evidence type="ECO:0000256" key="5">
    <source>
        <dbReference type="ARBA" id="ARBA00022598"/>
    </source>
</evidence>
<dbReference type="FunFam" id="3.40.50.620:FF:000078">
    <property type="entry name" value="Valine--tRNA ligase, mitochondrial"/>
    <property type="match status" value="1"/>
</dbReference>
<proteinExistence type="inferred from homology"/>
<sequence>MNPTLEQDSASQPILTKNQLKNEAKRKEKMEKYLAKQEKLSQLLSTASDKKPTRSELKKSSASTNTPEISIMEGEFKDVSSYDMPSSYDPKFVEKNWYSWWETKGFFKPEMILDKNPQAPIYVIPIPPPNVTGSLHLGHAMATSIQDSLVRWKRMTGHAALYIPGCDHAGISCQVVVEKHLKKTRNVTRHDLGRLAFVGEVWKWKDAFGDRIYSQLKRLGGSMDWSRVRFTLDQSMNEAVTEAFVRLFEQGIIYRENRIVNWSSALQTAVSDLEVDHREVTGLIRLAAFGHDPKRTFEFGYIYSFAMKILDSESECPTEDEIIVSTTRPETIPGDVAIAVNPEDPKYTRFHGKFVQHPIHKTKIPIICDSYADVSFGTGALKITPAHDSNDFEVSQRHKLPVIVIFDANNRLNDNAGPRFSGMMRFEAREAIIEYLEAEGLYRGRKEHSMVLPICNRSGDIIEPRILPQWWMKCKDIGTKAANAVRSADLKILPVEAEKIWFNWLDNCRDWCLSRQLWWGHRVPAYSVKTADSSGDSAFVHQKWIAARSEREALEMAVREFPDAKEVKVEQDPDVLDTWFSSALWPFAALGWPNCSSENLMKFYPASVLETGRDIIFFWVARMVMMGIHLTGQVPFKLVYLHSIVRDAHGRKMSKSLGNVIDPIDVIEGISLENLHRRLEEGNLDPAEVACARASQKKDFPKGIEECGSDALRFVLLAYTSQGSDVNLDIQRVAGYRRFCNKMWNFARFVFAAASYTTGGASSTHSPSFLIDAVMGSCSVEQATLAFSLFDKWILFRLSKTIADINAALAEFNFMKATTTIYSFILYDVCDLYVETLKPILSGASCSQRDLSISILFLLLDQSLKMLHPFMPFITEDLWQTMHISILKNQASHEESICISSYPSLNAFLSAFGSSFSESKDHVERIQEIVHASRSIANDLNEKSIMISFDCDDAADGLLLKENSASISSLIKGVKRISITNKFEEQRDANINDDNVRSTILAQSTDSKHPFPNSIKVTVSKI</sequence>
<feature type="compositionally biased region" description="Basic and acidic residues" evidence="14">
    <location>
        <begin position="20"/>
        <end position="29"/>
    </location>
</feature>
<dbReference type="SUPFAM" id="SSF52374">
    <property type="entry name" value="Nucleotidylyl transferase"/>
    <property type="match status" value="1"/>
</dbReference>
<accession>A0A098VRY5</accession>
<dbReference type="Gene3D" id="3.40.50.620">
    <property type="entry name" value="HUPs"/>
    <property type="match status" value="2"/>
</dbReference>
<dbReference type="PROSITE" id="PS00178">
    <property type="entry name" value="AA_TRNA_LIGASE_I"/>
    <property type="match status" value="1"/>
</dbReference>
<dbReference type="EC" id="6.1.1.9" evidence="3"/>
<dbReference type="GO" id="GO:0005829">
    <property type="term" value="C:cytosol"/>
    <property type="evidence" value="ECO:0007669"/>
    <property type="project" value="TreeGrafter"/>
</dbReference>
<dbReference type="InterPro" id="IPR002303">
    <property type="entry name" value="Valyl-tRNA_ligase"/>
</dbReference>
<dbReference type="InterPro" id="IPR033705">
    <property type="entry name" value="Anticodon_Ia_Val"/>
</dbReference>
<comment type="similarity">
    <text evidence="2 13">Belongs to the class-I aminoacyl-tRNA synthetase family.</text>
</comment>
<evidence type="ECO:0000256" key="12">
    <source>
        <dbReference type="ARBA" id="ARBA00072234"/>
    </source>
</evidence>
<dbReference type="GeneID" id="25259312"/>
<evidence type="ECO:0000256" key="10">
    <source>
        <dbReference type="ARBA" id="ARBA00029936"/>
    </source>
</evidence>
<comment type="caution">
    <text evidence="17">The sequence shown here is derived from an EMBL/GenBank/DDBJ whole genome shotgun (WGS) entry which is preliminary data.</text>
</comment>
<evidence type="ECO:0000313" key="17">
    <source>
        <dbReference type="EMBL" id="KGG51808.1"/>
    </source>
</evidence>
<evidence type="ECO:0000256" key="1">
    <source>
        <dbReference type="ARBA" id="ARBA00004496"/>
    </source>
</evidence>
<dbReference type="PANTHER" id="PTHR11946">
    <property type="entry name" value="VALYL-TRNA SYNTHETASES"/>
    <property type="match status" value="1"/>
</dbReference>
<dbReference type="AlphaFoldDB" id="A0A098VRY5"/>
<dbReference type="HOGENOM" id="CLU_001493_0_1_1"/>
<feature type="compositionally biased region" description="Polar residues" evidence="14">
    <location>
        <begin position="1"/>
        <end position="19"/>
    </location>
</feature>
<dbReference type="FunFam" id="1.10.730.10:FF:000009">
    <property type="entry name" value="Valine--tRNA ligase, mitochondrial"/>
    <property type="match status" value="1"/>
</dbReference>
<dbReference type="HAMAP" id="MF_02004">
    <property type="entry name" value="Val_tRNA_synth_type1"/>
    <property type="match status" value="1"/>
</dbReference>
<dbReference type="NCBIfam" id="NF004349">
    <property type="entry name" value="PRK05729.1"/>
    <property type="match status" value="1"/>
</dbReference>
<dbReference type="SUPFAM" id="SSF50677">
    <property type="entry name" value="ValRS/IleRS/LeuRS editing domain"/>
    <property type="match status" value="1"/>
</dbReference>
<dbReference type="FunFam" id="3.40.50.620:FF:000020">
    <property type="entry name" value="Valine--tRNA ligase, mitochondrial"/>
    <property type="match status" value="1"/>
</dbReference>
<dbReference type="InterPro" id="IPR013155">
    <property type="entry name" value="M/V/L/I-tRNA-synth_anticd-bd"/>
</dbReference>
<keyword evidence="5 13" id="KW-0436">Ligase</keyword>
<dbReference type="SUPFAM" id="SSF47323">
    <property type="entry name" value="Anticodon-binding domain of a subclass of class I aminoacyl-tRNA synthetases"/>
    <property type="match status" value="1"/>
</dbReference>
<protein>
    <recommendedName>
        <fullName evidence="12">Probable valine--tRNA ligase, cytoplasmic</fullName>
        <ecNumber evidence="3">6.1.1.9</ecNumber>
    </recommendedName>
    <alternativeName>
        <fullName evidence="10">Valyl-tRNA synthetase</fullName>
    </alternativeName>
</protein>
<keyword evidence="18" id="KW-1185">Reference proteome</keyword>
<dbReference type="EMBL" id="JMKJ01000188">
    <property type="protein sequence ID" value="KGG51808.1"/>
    <property type="molecule type" value="Genomic_DNA"/>
</dbReference>
<dbReference type="InterPro" id="IPR014729">
    <property type="entry name" value="Rossmann-like_a/b/a_fold"/>
</dbReference>
<dbReference type="InterPro" id="IPR009080">
    <property type="entry name" value="tRNAsynth_Ia_anticodon-bd"/>
</dbReference>
<feature type="compositionally biased region" description="Basic and acidic residues" evidence="14">
    <location>
        <begin position="48"/>
        <end position="59"/>
    </location>
</feature>
<evidence type="ECO:0000256" key="8">
    <source>
        <dbReference type="ARBA" id="ARBA00022917"/>
    </source>
</evidence>
<dbReference type="Proteomes" id="UP000029725">
    <property type="component" value="Unassembled WGS sequence"/>
</dbReference>
<keyword evidence="4" id="KW-0963">Cytoplasm</keyword>
<evidence type="ECO:0000259" key="16">
    <source>
        <dbReference type="Pfam" id="PF08264"/>
    </source>
</evidence>
<keyword evidence="7 13" id="KW-0067">ATP-binding</keyword>
<feature type="region of interest" description="Disordered" evidence="14">
    <location>
        <begin position="41"/>
        <end position="70"/>
    </location>
</feature>
<reference evidence="17 18" key="1">
    <citation type="submission" date="2014-04" db="EMBL/GenBank/DDBJ databases">
        <title>A new species of microsporidia sheds light on the evolution of extreme parasitism.</title>
        <authorList>
            <person name="Haag K.L."/>
            <person name="James T.Y."/>
            <person name="Larsson R."/>
            <person name="Schaer T.M."/>
            <person name="Refardt D."/>
            <person name="Pombert J.-F."/>
            <person name="Ebert D."/>
        </authorList>
    </citation>
    <scope>NUCLEOTIDE SEQUENCE [LARGE SCALE GENOMIC DNA]</scope>
    <source>
        <strain evidence="17 18">UGP3</strain>
        <tissue evidence="17">Spores</tissue>
    </source>
</reference>
<evidence type="ECO:0000256" key="13">
    <source>
        <dbReference type="RuleBase" id="RU363035"/>
    </source>
</evidence>
<keyword evidence="8 13" id="KW-0648">Protein biosynthesis</keyword>
<evidence type="ECO:0000259" key="15">
    <source>
        <dbReference type="Pfam" id="PF00133"/>
    </source>
</evidence>
<dbReference type="PRINTS" id="PR00986">
    <property type="entry name" value="TRNASYNTHVAL"/>
</dbReference>
<keyword evidence="9 13" id="KW-0030">Aminoacyl-tRNA synthetase</keyword>
<evidence type="ECO:0000256" key="2">
    <source>
        <dbReference type="ARBA" id="ARBA00005594"/>
    </source>
</evidence>
<feature type="domain" description="Aminoacyl-tRNA synthetase class Ia" evidence="15">
    <location>
        <begin position="97"/>
        <end position="729"/>
    </location>
</feature>
<evidence type="ECO:0000256" key="6">
    <source>
        <dbReference type="ARBA" id="ARBA00022741"/>
    </source>
</evidence>
<dbReference type="Pfam" id="PF08264">
    <property type="entry name" value="Anticodon_1"/>
    <property type="match status" value="1"/>
</dbReference>
<dbReference type="CDD" id="cd07962">
    <property type="entry name" value="Anticodon_Ia_Val"/>
    <property type="match status" value="1"/>
</dbReference>
<dbReference type="GO" id="GO:0005524">
    <property type="term" value="F:ATP binding"/>
    <property type="evidence" value="ECO:0007669"/>
    <property type="project" value="UniProtKB-KW"/>
</dbReference>